<dbReference type="EMBL" id="BMWY01000001">
    <property type="protein sequence ID" value="GGZ46247.1"/>
    <property type="molecule type" value="Genomic_DNA"/>
</dbReference>
<dbReference type="Proteomes" id="UP000615593">
    <property type="component" value="Unassembled WGS sequence"/>
</dbReference>
<dbReference type="PANTHER" id="PTHR47129:SF1">
    <property type="entry name" value="NMRA-LIKE DOMAIN-CONTAINING PROTEIN"/>
    <property type="match status" value="1"/>
</dbReference>
<evidence type="ECO:0000259" key="1">
    <source>
        <dbReference type="Pfam" id="PF05368"/>
    </source>
</evidence>
<gene>
    <name evidence="2" type="ORF">GCM10008088_04560</name>
</gene>
<dbReference type="SUPFAM" id="SSF51735">
    <property type="entry name" value="NAD(P)-binding Rossmann-fold domains"/>
    <property type="match status" value="1"/>
</dbReference>
<protein>
    <submittedName>
        <fullName evidence="2">NAD(P)-dependent oxidoreductase</fullName>
    </submittedName>
</protein>
<evidence type="ECO:0000313" key="2">
    <source>
        <dbReference type="EMBL" id="GGZ46247.1"/>
    </source>
</evidence>
<feature type="domain" description="NmrA-like" evidence="1">
    <location>
        <begin position="1"/>
        <end position="252"/>
    </location>
</feature>
<dbReference type="PANTHER" id="PTHR47129">
    <property type="entry name" value="QUINONE OXIDOREDUCTASE 2"/>
    <property type="match status" value="1"/>
</dbReference>
<evidence type="ECO:0000313" key="3">
    <source>
        <dbReference type="Proteomes" id="UP000615593"/>
    </source>
</evidence>
<name>A0ABQ3BI20_9FLAO</name>
<keyword evidence="3" id="KW-1185">Reference proteome</keyword>
<dbReference type="InterPro" id="IPR052718">
    <property type="entry name" value="NmrA-type_oxidoreductase"/>
</dbReference>
<organism evidence="2 3">
    <name type="scientific">Mesonia mobilis</name>
    <dbReference type="NCBI Taxonomy" id="369791"/>
    <lineage>
        <taxon>Bacteria</taxon>
        <taxon>Pseudomonadati</taxon>
        <taxon>Bacteroidota</taxon>
        <taxon>Flavobacteriia</taxon>
        <taxon>Flavobacteriales</taxon>
        <taxon>Flavobacteriaceae</taxon>
        <taxon>Mesonia</taxon>
    </lineage>
</organism>
<dbReference type="InterPro" id="IPR036291">
    <property type="entry name" value="NAD(P)-bd_dom_sf"/>
</dbReference>
<dbReference type="Gene3D" id="3.40.50.720">
    <property type="entry name" value="NAD(P)-binding Rossmann-like Domain"/>
    <property type="match status" value="1"/>
</dbReference>
<sequence length="292" mass="31616">MKGKILITGATGNLGGLVIDALLSKIEANQIAGLVRDTNKAEVLQAKGIDIREGNYDDEGSLEKAFSGVEKIYFISGNDLDKRVAQHKNIVAAAEKAGVKHVVYTSFGRKDESENSPIYPVAKGHLAAEDALKNASLDYTILKHNLYMEVIPLFAGENLLESKTLFLPAKDGKTGFMARKDMAVLAAEILTSEGHENKTYEVSAEKAFTFAEIAALISEVSGTEINYVSPNPEEFAETLQGYGVPQPAIDMTVMFAKGIAQGEFDETATTYRDFTGNEPTSLKTFLADTYGK</sequence>
<dbReference type="RefSeq" id="WP_027886066.1">
    <property type="nucleotide sequence ID" value="NZ_BMWY01000001.1"/>
</dbReference>
<reference evidence="3" key="1">
    <citation type="journal article" date="2019" name="Int. J. Syst. Evol. Microbiol.">
        <title>The Global Catalogue of Microorganisms (GCM) 10K type strain sequencing project: providing services to taxonomists for standard genome sequencing and annotation.</title>
        <authorList>
            <consortium name="The Broad Institute Genomics Platform"/>
            <consortium name="The Broad Institute Genome Sequencing Center for Infectious Disease"/>
            <person name="Wu L."/>
            <person name="Ma J."/>
        </authorList>
    </citation>
    <scope>NUCLEOTIDE SEQUENCE [LARGE SCALE GENOMIC DNA]</scope>
    <source>
        <strain evidence="3">KCTC 12708</strain>
    </source>
</reference>
<dbReference type="GeneID" id="94368106"/>
<dbReference type="Gene3D" id="3.90.25.10">
    <property type="entry name" value="UDP-galactose 4-epimerase, domain 1"/>
    <property type="match status" value="1"/>
</dbReference>
<comment type="caution">
    <text evidence="2">The sequence shown here is derived from an EMBL/GenBank/DDBJ whole genome shotgun (WGS) entry which is preliminary data.</text>
</comment>
<accession>A0ABQ3BI20</accession>
<proteinExistence type="predicted"/>
<dbReference type="CDD" id="cd05269">
    <property type="entry name" value="TMR_SDR_a"/>
    <property type="match status" value="1"/>
</dbReference>
<dbReference type="Pfam" id="PF05368">
    <property type="entry name" value="NmrA"/>
    <property type="match status" value="1"/>
</dbReference>
<dbReference type="InterPro" id="IPR008030">
    <property type="entry name" value="NmrA-like"/>
</dbReference>